<dbReference type="Proteomes" id="UP001066276">
    <property type="component" value="Chromosome 6"/>
</dbReference>
<accession>A0AAV7QW01</accession>
<sequence>MNSCPRGTSRRTAEGGEPWDPDIRVPRVEVLREEEREWWRPDTFEEVSRTETEWDATAGAGGRIESGEPFDYGDSIDGCGNSETRREPVADPKTRRETPRKSEQRRHVPGGAWHAQVQSYLKLKLLPEWTWGRSKFERPGEGLGGRY</sequence>
<evidence type="ECO:0000313" key="3">
    <source>
        <dbReference type="Proteomes" id="UP001066276"/>
    </source>
</evidence>
<organism evidence="2 3">
    <name type="scientific">Pleurodeles waltl</name>
    <name type="common">Iberian ribbed newt</name>
    <dbReference type="NCBI Taxonomy" id="8319"/>
    <lineage>
        <taxon>Eukaryota</taxon>
        <taxon>Metazoa</taxon>
        <taxon>Chordata</taxon>
        <taxon>Craniata</taxon>
        <taxon>Vertebrata</taxon>
        <taxon>Euteleostomi</taxon>
        <taxon>Amphibia</taxon>
        <taxon>Batrachia</taxon>
        <taxon>Caudata</taxon>
        <taxon>Salamandroidea</taxon>
        <taxon>Salamandridae</taxon>
        <taxon>Pleurodelinae</taxon>
        <taxon>Pleurodeles</taxon>
    </lineage>
</organism>
<proteinExistence type="predicted"/>
<dbReference type="EMBL" id="JANPWB010000010">
    <property type="protein sequence ID" value="KAJ1144233.1"/>
    <property type="molecule type" value="Genomic_DNA"/>
</dbReference>
<evidence type="ECO:0000256" key="1">
    <source>
        <dbReference type="SAM" id="MobiDB-lite"/>
    </source>
</evidence>
<gene>
    <name evidence="2" type="ORF">NDU88_010534</name>
</gene>
<keyword evidence="3" id="KW-1185">Reference proteome</keyword>
<protein>
    <submittedName>
        <fullName evidence="2">Uncharacterized protein</fullName>
    </submittedName>
</protein>
<reference evidence="2" key="1">
    <citation type="journal article" date="2022" name="bioRxiv">
        <title>Sequencing and chromosome-scale assembly of the giantPleurodeles waltlgenome.</title>
        <authorList>
            <person name="Brown T."/>
            <person name="Elewa A."/>
            <person name="Iarovenko S."/>
            <person name="Subramanian E."/>
            <person name="Araus A.J."/>
            <person name="Petzold A."/>
            <person name="Susuki M."/>
            <person name="Suzuki K.-i.T."/>
            <person name="Hayashi T."/>
            <person name="Toyoda A."/>
            <person name="Oliveira C."/>
            <person name="Osipova E."/>
            <person name="Leigh N.D."/>
            <person name="Simon A."/>
            <person name="Yun M.H."/>
        </authorList>
    </citation>
    <scope>NUCLEOTIDE SEQUENCE</scope>
    <source>
        <strain evidence="2">20211129_DDA</strain>
        <tissue evidence="2">Liver</tissue>
    </source>
</reference>
<feature type="region of interest" description="Disordered" evidence="1">
    <location>
        <begin position="43"/>
        <end position="112"/>
    </location>
</feature>
<comment type="caution">
    <text evidence="2">The sequence shown here is derived from an EMBL/GenBank/DDBJ whole genome shotgun (WGS) entry which is preliminary data.</text>
</comment>
<name>A0AAV7QW01_PLEWA</name>
<feature type="compositionally biased region" description="Basic and acidic residues" evidence="1">
    <location>
        <begin position="43"/>
        <end position="52"/>
    </location>
</feature>
<feature type="compositionally biased region" description="Basic and acidic residues" evidence="1">
    <location>
        <begin position="83"/>
        <end position="106"/>
    </location>
</feature>
<evidence type="ECO:0000313" key="2">
    <source>
        <dbReference type="EMBL" id="KAJ1144233.1"/>
    </source>
</evidence>
<feature type="region of interest" description="Disordered" evidence="1">
    <location>
        <begin position="1"/>
        <end position="24"/>
    </location>
</feature>
<dbReference type="AlphaFoldDB" id="A0AAV7QW01"/>